<dbReference type="PROSITE" id="PS51375">
    <property type="entry name" value="PPR"/>
    <property type="match status" value="1"/>
</dbReference>
<dbReference type="PANTHER" id="PTHR24015">
    <property type="entry name" value="OS07G0578800 PROTEIN-RELATED"/>
    <property type="match status" value="1"/>
</dbReference>
<evidence type="ECO:0000313" key="4">
    <source>
        <dbReference type="Proteomes" id="UP000834106"/>
    </source>
</evidence>
<dbReference type="Gene3D" id="1.25.40.10">
    <property type="entry name" value="Tetratricopeptide repeat domain"/>
    <property type="match status" value="1"/>
</dbReference>
<dbReference type="AlphaFoldDB" id="A0AAD1YYK1"/>
<keyword evidence="4" id="KW-1185">Reference proteome</keyword>
<reference evidence="3" key="1">
    <citation type="submission" date="2023-05" db="EMBL/GenBank/DDBJ databases">
        <authorList>
            <person name="Huff M."/>
        </authorList>
    </citation>
    <scope>NUCLEOTIDE SEQUENCE</scope>
</reference>
<dbReference type="Pfam" id="PF13041">
    <property type="entry name" value="PPR_2"/>
    <property type="match status" value="1"/>
</dbReference>
<dbReference type="GO" id="GO:0005739">
    <property type="term" value="C:mitochondrion"/>
    <property type="evidence" value="ECO:0007669"/>
    <property type="project" value="TreeGrafter"/>
</dbReference>
<name>A0AAD1YYK1_9LAMI</name>
<protein>
    <recommendedName>
        <fullName evidence="5">Pentatricopeptide repeat-containing protein</fullName>
    </recommendedName>
</protein>
<evidence type="ECO:0008006" key="5">
    <source>
        <dbReference type="Google" id="ProtNLM"/>
    </source>
</evidence>
<keyword evidence="1" id="KW-0677">Repeat</keyword>
<gene>
    <name evidence="3" type="ORF">FPE_LOCUS7089</name>
</gene>
<dbReference type="InterPro" id="IPR046960">
    <property type="entry name" value="PPR_At4g14850-like_plant"/>
</dbReference>
<proteinExistence type="predicted"/>
<dbReference type="Proteomes" id="UP000834106">
    <property type="component" value="Chromosome 4"/>
</dbReference>
<feature type="repeat" description="PPR" evidence="2">
    <location>
        <begin position="88"/>
        <end position="122"/>
    </location>
</feature>
<dbReference type="NCBIfam" id="TIGR00756">
    <property type="entry name" value="PPR"/>
    <property type="match status" value="1"/>
</dbReference>
<evidence type="ECO:0000256" key="1">
    <source>
        <dbReference type="ARBA" id="ARBA00022737"/>
    </source>
</evidence>
<dbReference type="GO" id="GO:0003723">
    <property type="term" value="F:RNA binding"/>
    <property type="evidence" value="ECO:0007669"/>
    <property type="project" value="InterPro"/>
</dbReference>
<sequence>MCDRSLRLFKEMQMQGEIPDEYTFTSTLKACRGLGAFQEGTQIHAFLIIRGCPIPVQNIISGALIDLYAQCGYLFQARKVFDQLETKSVVPWTTLIIGYSQEGNLSEAMDLFRQLKGSRIPIDRFVLSSMISVFADFALAESGKQMHSYAIKTPSGLETSPFGTC</sequence>
<evidence type="ECO:0000313" key="3">
    <source>
        <dbReference type="EMBL" id="CAI9759659.1"/>
    </source>
</evidence>
<dbReference type="Pfam" id="PF01535">
    <property type="entry name" value="PPR"/>
    <property type="match status" value="1"/>
</dbReference>
<evidence type="ECO:0000256" key="2">
    <source>
        <dbReference type="PROSITE-ProRule" id="PRU00708"/>
    </source>
</evidence>
<organism evidence="3 4">
    <name type="scientific">Fraxinus pennsylvanica</name>
    <dbReference type="NCBI Taxonomy" id="56036"/>
    <lineage>
        <taxon>Eukaryota</taxon>
        <taxon>Viridiplantae</taxon>
        <taxon>Streptophyta</taxon>
        <taxon>Embryophyta</taxon>
        <taxon>Tracheophyta</taxon>
        <taxon>Spermatophyta</taxon>
        <taxon>Magnoliopsida</taxon>
        <taxon>eudicotyledons</taxon>
        <taxon>Gunneridae</taxon>
        <taxon>Pentapetalae</taxon>
        <taxon>asterids</taxon>
        <taxon>lamiids</taxon>
        <taxon>Lamiales</taxon>
        <taxon>Oleaceae</taxon>
        <taxon>Oleeae</taxon>
        <taxon>Fraxinus</taxon>
    </lineage>
</organism>
<accession>A0AAD1YYK1</accession>
<dbReference type="GO" id="GO:0009451">
    <property type="term" value="P:RNA modification"/>
    <property type="evidence" value="ECO:0007669"/>
    <property type="project" value="InterPro"/>
</dbReference>
<dbReference type="InterPro" id="IPR011990">
    <property type="entry name" value="TPR-like_helical_dom_sf"/>
</dbReference>
<dbReference type="EMBL" id="OU503039">
    <property type="protein sequence ID" value="CAI9759659.1"/>
    <property type="molecule type" value="Genomic_DNA"/>
</dbReference>
<dbReference type="InterPro" id="IPR002885">
    <property type="entry name" value="PPR_rpt"/>
</dbReference>